<dbReference type="InterPro" id="IPR032456">
    <property type="entry name" value="Peptidase_M48_N"/>
</dbReference>
<protein>
    <submittedName>
        <fullName evidence="12">Peptidase, M48 family</fullName>
        <ecNumber evidence="12">3.4.24.-</ecNumber>
    </submittedName>
</protein>
<sequence>MTVVTIYTLFVLVSIYTSVMQIGYVNLAKRKKAVLLSDADFLKAGNYAVAKEKMSIVSSFIDYIMFIAWMGFGISYLSGSMIFENDALMNIAIVMGFIVINSVISLPFAYYEKFVLDEKFGFNKSTMAQWIKDTLISFVMTLVLGSLVVWGIYAIISNFDLWWLWSFVFIFGVVVLINMLYPAFRAMFFDKLTPLQDEKLDAEIKRLMDKTGFVSSGVFVSDASKRDARLNAYFGGFGKAKRVVLYDTLIEKLSTKELLAVLGHELGHFAHGDIYKNIALVGAMLFAMFGIFGNLPESLYLEMGISPAPYLLMILLILFMPVLGFIMMPIMGIVSRHNEYEADKMGSELGGEGGAVELANALKKLVTENKSFPLSHPIYIFFHYTHPPVLERLKELGVDVGNIDKSSLEGKCEANI</sequence>
<dbReference type="InterPro" id="IPR001915">
    <property type="entry name" value="Peptidase_M48"/>
</dbReference>
<proteinExistence type="inferred from homology"/>
<keyword evidence="9" id="KW-1133">Transmembrane helix</keyword>
<dbReference type="STRING" id="929558.SMGD1_0041"/>
<dbReference type="GO" id="GO:0046872">
    <property type="term" value="F:metal ion binding"/>
    <property type="evidence" value="ECO:0007669"/>
    <property type="project" value="UniProtKB-KW"/>
</dbReference>
<feature type="binding site" evidence="7">
    <location>
        <position position="339"/>
    </location>
    <ligand>
        <name>Zn(2+)</name>
        <dbReference type="ChEBI" id="CHEBI:29105"/>
        <note>catalytic</note>
    </ligand>
</feature>
<evidence type="ECO:0000256" key="6">
    <source>
        <dbReference type="PIRSR" id="PIRSR627057-1"/>
    </source>
</evidence>
<evidence type="ECO:0000313" key="13">
    <source>
        <dbReference type="Proteomes" id="UP000006431"/>
    </source>
</evidence>
<dbReference type="AlphaFoldDB" id="H1FRL5"/>
<evidence type="ECO:0000256" key="4">
    <source>
        <dbReference type="ARBA" id="ARBA00022833"/>
    </source>
</evidence>
<feature type="transmembrane region" description="Helical" evidence="9">
    <location>
        <begin position="308"/>
        <end position="334"/>
    </location>
</feature>
<feature type="transmembrane region" description="Helical" evidence="9">
    <location>
        <begin position="6"/>
        <end position="27"/>
    </location>
</feature>
<evidence type="ECO:0000256" key="5">
    <source>
        <dbReference type="ARBA" id="ARBA00023049"/>
    </source>
</evidence>
<evidence type="ECO:0000256" key="1">
    <source>
        <dbReference type="ARBA" id="ARBA00022670"/>
    </source>
</evidence>
<dbReference type="Proteomes" id="UP000006431">
    <property type="component" value="Unassembled WGS sequence"/>
</dbReference>
<dbReference type="PANTHER" id="PTHR10120">
    <property type="entry name" value="CAAX PRENYL PROTEASE 1"/>
    <property type="match status" value="1"/>
</dbReference>
<keyword evidence="9" id="KW-0472">Membrane</keyword>
<dbReference type="GO" id="GO:0004222">
    <property type="term" value="F:metalloendopeptidase activity"/>
    <property type="evidence" value="ECO:0007669"/>
    <property type="project" value="InterPro"/>
</dbReference>
<keyword evidence="5 8" id="KW-0482">Metalloprotease</keyword>
<feature type="active site" evidence="6">
    <location>
        <position position="265"/>
    </location>
</feature>
<keyword evidence="9" id="KW-0812">Transmembrane</keyword>
<evidence type="ECO:0000256" key="3">
    <source>
        <dbReference type="ARBA" id="ARBA00022801"/>
    </source>
</evidence>
<feature type="binding site" evidence="7">
    <location>
        <position position="264"/>
    </location>
    <ligand>
        <name>Zn(2+)</name>
        <dbReference type="ChEBI" id="CHEBI:29105"/>
        <note>catalytic</note>
    </ligand>
</feature>
<dbReference type="Pfam" id="PF16491">
    <property type="entry name" value="Peptidase_M48_N"/>
    <property type="match status" value="1"/>
</dbReference>
<feature type="transmembrane region" description="Helical" evidence="9">
    <location>
        <begin position="134"/>
        <end position="156"/>
    </location>
</feature>
<feature type="domain" description="Peptidase M48" evidence="10">
    <location>
        <begin position="194"/>
        <end position="396"/>
    </location>
</feature>
<keyword evidence="3 8" id="KW-0378">Hydrolase</keyword>
<dbReference type="CDD" id="cd07343">
    <property type="entry name" value="M48A_Zmpste24p_like"/>
    <property type="match status" value="1"/>
</dbReference>
<keyword evidence="4 7" id="KW-0862">Zinc</keyword>
<dbReference type="HOGENOM" id="CLU_025947_1_0_7"/>
<evidence type="ECO:0000256" key="7">
    <source>
        <dbReference type="PIRSR" id="PIRSR627057-2"/>
    </source>
</evidence>
<comment type="caution">
    <text evidence="12">The sequence shown here is derived from an EMBL/GenBank/DDBJ whole genome shotgun (WGS) entry which is preliminary data.</text>
</comment>
<gene>
    <name evidence="12" type="ORF">SMGD1_0041</name>
</gene>
<feature type="transmembrane region" description="Helical" evidence="9">
    <location>
        <begin position="162"/>
        <end position="181"/>
    </location>
</feature>
<accession>H1FRL5</accession>
<dbReference type="EMBL" id="AFRZ01000001">
    <property type="protein sequence ID" value="EHP28568.1"/>
    <property type="molecule type" value="Genomic_DNA"/>
</dbReference>
<keyword evidence="1 8" id="KW-0645">Protease</keyword>
<evidence type="ECO:0000256" key="9">
    <source>
        <dbReference type="SAM" id="Phobius"/>
    </source>
</evidence>
<evidence type="ECO:0000256" key="2">
    <source>
        <dbReference type="ARBA" id="ARBA00022723"/>
    </source>
</evidence>
<dbReference type="EC" id="3.4.24.-" evidence="12"/>
<dbReference type="PATRIC" id="fig|929558.5.peg.40"/>
<dbReference type="Gene3D" id="3.30.2010.10">
    <property type="entry name" value="Metalloproteases ('zincins'), catalytic domain"/>
    <property type="match status" value="1"/>
</dbReference>
<comment type="similarity">
    <text evidence="8">Belongs to the peptidase M48 family.</text>
</comment>
<keyword evidence="2 7" id="KW-0479">Metal-binding</keyword>
<feature type="transmembrane region" description="Helical" evidence="9">
    <location>
        <begin position="278"/>
        <end position="296"/>
    </location>
</feature>
<dbReference type="eggNOG" id="COG0501">
    <property type="taxonomic scope" value="Bacteria"/>
</dbReference>
<name>H1FRL5_SULGG</name>
<evidence type="ECO:0000259" key="11">
    <source>
        <dbReference type="Pfam" id="PF16491"/>
    </source>
</evidence>
<evidence type="ECO:0000259" key="10">
    <source>
        <dbReference type="Pfam" id="PF01435"/>
    </source>
</evidence>
<feature type="transmembrane region" description="Helical" evidence="9">
    <location>
        <begin position="89"/>
        <end position="111"/>
    </location>
</feature>
<dbReference type="InterPro" id="IPR027057">
    <property type="entry name" value="CAXX_Prtase_1"/>
</dbReference>
<dbReference type="FunFam" id="3.30.2010.10:FF:000010">
    <property type="entry name" value="M48 family peptidase"/>
    <property type="match status" value="1"/>
</dbReference>
<reference evidence="12 13" key="1">
    <citation type="journal article" date="2012" name="Proc. Natl. Acad. Sci. U.S.A.">
        <title>Genome and physiology of a model Epsilonproteobacterium responsible for sulfide detoxification in marine oxygen depletion zones.</title>
        <authorList>
            <person name="Grote J."/>
            <person name="Schott T."/>
            <person name="Bruckner C.G."/>
            <person name="Glockner F.O."/>
            <person name="Jost G."/>
            <person name="Teeling H."/>
            <person name="Labrenz M."/>
            <person name="Jurgens K."/>
        </authorList>
    </citation>
    <scope>NUCLEOTIDE SEQUENCE [LARGE SCALE GENOMIC DNA]</scope>
    <source>
        <strain evidence="12 13">GD1</strain>
    </source>
</reference>
<dbReference type="GO" id="GO:0071586">
    <property type="term" value="P:CAAX-box protein processing"/>
    <property type="evidence" value="ECO:0007669"/>
    <property type="project" value="InterPro"/>
</dbReference>
<feature type="active site" description="Proton donor" evidence="6">
    <location>
        <position position="343"/>
    </location>
</feature>
<feature type="transmembrane region" description="Helical" evidence="9">
    <location>
        <begin position="60"/>
        <end position="83"/>
    </location>
</feature>
<feature type="domain" description="CAAX prenyl protease 1 N-terminal" evidence="11">
    <location>
        <begin position="36"/>
        <end position="191"/>
    </location>
</feature>
<comment type="cofactor">
    <cofactor evidence="7 8">
        <name>Zn(2+)</name>
        <dbReference type="ChEBI" id="CHEBI:29105"/>
    </cofactor>
    <text evidence="7 8">Binds 1 zinc ion per subunit.</text>
</comment>
<evidence type="ECO:0000313" key="12">
    <source>
        <dbReference type="EMBL" id="EHP28568.1"/>
    </source>
</evidence>
<keyword evidence="13" id="KW-1185">Reference proteome</keyword>
<feature type="binding site" evidence="7">
    <location>
        <position position="268"/>
    </location>
    <ligand>
        <name>Zn(2+)</name>
        <dbReference type="ChEBI" id="CHEBI:29105"/>
        <note>catalytic</note>
    </ligand>
</feature>
<dbReference type="Pfam" id="PF01435">
    <property type="entry name" value="Peptidase_M48"/>
    <property type="match status" value="1"/>
</dbReference>
<evidence type="ECO:0000256" key="8">
    <source>
        <dbReference type="RuleBase" id="RU003983"/>
    </source>
</evidence>
<organism evidence="12 13">
    <name type="scientific">Sulfurimonas gotlandica (strain DSM 19862 / JCM 16533 / GD1)</name>
    <dbReference type="NCBI Taxonomy" id="929558"/>
    <lineage>
        <taxon>Bacteria</taxon>
        <taxon>Pseudomonadati</taxon>
        <taxon>Campylobacterota</taxon>
        <taxon>Epsilonproteobacteria</taxon>
        <taxon>Campylobacterales</taxon>
        <taxon>Sulfurimonadaceae</taxon>
        <taxon>Sulfurimonas</taxon>
    </lineage>
</organism>